<dbReference type="Proteomes" id="UP000557217">
    <property type="component" value="Unassembled WGS sequence"/>
</dbReference>
<dbReference type="PANTHER" id="PTHR13799">
    <property type="entry name" value="NGG1 INTERACTING FACTOR 3"/>
    <property type="match status" value="1"/>
</dbReference>
<dbReference type="FunFam" id="3.40.1390.30:FF:000001">
    <property type="entry name" value="GTP cyclohydrolase 1 type 2"/>
    <property type="match status" value="1"/>
</dbReference>
<dbReference type="FunFam" id="3.30.70.120:FF:000006">
    <property type="entry name" value="GTP cyclohydrolase 1 type 2 homolog"/>
    <property type="match status" value="1"/>
</dbReference>
<organism evidence="6 7">
    <name type="scientific">Ureibacillus thermosphaericus</name>
    <dbReference type="NCBI Taxonomy" id="51173"/>
    <lineage>
        <taxon>Bacteria</taxon>
        <taxon>Bacillati</taxon>
        <taxon>Bacillota</taxon>
        <taxon>Bacilli</taxon>
        <taxon>Bacillales</taxon>
        <taxon>Caryophanaceae</taxon>
        <taxon>Ureibacillus</taxon>
    </lineage>
</organism>
<dbReference type="Pfam" id="PF01784">
    <property type="entry name" value="DUF34_NIF3"/>
    <property type="match status" value="1"/>
</dbReference>
<accession>A0A840PVP0</accession>
<feature type="binding site" evidence="5">
    <location>
        <position position="337"/>
    </location>
    <ligand>
        <name>a divalent metal cation</name>
        <dbReference type="ChEBI" id="CHEBI:60240"/>
        <label>1</label>
    </ligand>
</feature>
<dbReference type="InterPro" id="IPR015867">
    <property type="entry name" value="N-reg_PII/ATP_PRibTrfase_C"/>
</dbReference>
<dbReference type="EMBL" id="JACHGZ010000033">
    <property type="protein sequence ID" value="MBB5149950.1"/>
    <property type="molecule type" value="Genomic_DNA"/>
</dbReference>
<feature type="binding site" evidence="5">
    <location>
        <position position="69"/>
    </location>
    <ligand>
        <name>a divalent metal cation</name>
        <dbReference type="ChEBI" id="CHEBI:60240"/>
        <label>1</label>
    </ligand>
</feature>
<evidence type="ECO:0000313" key="7">
    <source>
        <dbReference type="Proteomes" id="UP000557217"/>
    </source>
</evidence>
<name>A0A840PVP0_URETH</name>
<feature type="binding site" evidence="5">
    <location>
        <position position="334"/>
    </location>
    <ligand>
        <name>a divalent metal cation</name>
        <dbReference type="ChEBI" id="CHEBI:60240"/>
        <label>1</label>
    </ligand>
</feature>
<dbReference type="InterPro" id="IPR017221">
    <property type="entry name" value="DUF34/NIF3_bac"/>
</dbReference>
<evidence type="ECO:0000313" key="6">
    <source>
        <dbReference type="EMBL" id="MBB5149950.1"/>
    </source>
</evidence>
<evidence type="ECO:0000256" key="3">
    <source>
        <dbReference type="ARBA" id="ARBA00022723"/>
    </source>
</evidence>
<comment type="caution">
    <text evidence="6">The sequence shown here is derived from an EMBL/GenBank/DDBJ whole genome shotgun (WGS) entry which is preliminary data.</text>
</comment>
<dbReference type="AlphaFoldDB" id="A0A840PVP0"/>
<dbReference type="PIRSF" id="PIRSF037489">
    <property type="entry name" value="UCP037489_NIF3_YqfO"/>
    <property type="match status" value="1"/>
</dbReference>
<dbReference type="SUPFAM" id="SSF102705">
    <property type="entry name" value="NIF3 (NGG1p interacting factor 3)-like"/>
    <property type="match status" value="1"/>
</dbReference>
<gene>
    <name evidence="6" type="ORF">HNR36_002349</name>
</gene>
<dbReference type="GO" id="GO:0005737">
    <property type="term" value="C:cytoplasm"/>
    <property type="evidence" value="ECO:0007669"/>
    <property type="project" value="TreeGrafter"/>
</dbReference>
<dbReference type="InterPro" id="IPR002678">
    <property type="entry name" value="DUF34/NIF3"/>
</dbReference>
<comment type="similarity">
    <text evidence="1 4">Belongs to the GTP cyclohydrolase I type 2/NIF3 family.</text>
</comment>
<keyword evidence="7" id="KW-1185">Reference proteome</keyword>
<feature type="binding site" evidence="5">
    <location>
        <position position="108"/>
    </location>
    <ligand>
        <name>a divalent metal cation</name>
        <dbReference type="ChEBI" id="CHEBI:60240"/>
        <label>1</label>
    </ligand>
</feature>
<sequence>MMKQANGNEIIQLFESWSPKKLACMENDPIGLAIGTLNKVVTKVLVTLDVNQEVADEAIEKGCQLIIAHHPPIFRKLSNLRTDTPSGRLYEKLLKNDIAVYAAHTNLDVAEGGVNDLLADALQLQNREILEKTYSEHLMKLAVFVPDEHADELRYVLAKAGAGKIGNYDSCSYSTDGKGRFRPLEGANPYIGDVGEIEVTDEEKIEVVFPTSMKNRILKAMLNAHPYEEPAYDLYTLAQETNEYGIGRIGILKEPMSLRQFADYVKKRLQVPMVRIVGNENSTVSKVAVLGGDGNKYIHIAKRAGADVFVTGDMYFHVAQEAQAIGLNIVDPGHHVEKVMIKGVKEKMTSLCKENKLDVEFIESEVNTEPFIFI</sequence>
<evidence type="ECO:0000256" key="5">
    <source>
        <dbReference type="PIRSR" id="PIRSR602678-1"/>
    </source>
</evidence>
<dbReference type="Gene3D" id="3.40.1390.30">
    <property type="entry name" value="NIF3 (NGG1p interacting factor 3)-like"/>
    <property type="match status" value="1"/>
</dbReference>
<dbReference type="NCBIfam" id="TIGR00486">
    <property type="entry name" value="YbgI_SA1388"/>
    <property type="match status" value="1"/>
</dbReference>
<evidence type="ECO:0000256" key="2">
    <source>
        <dbReference type="ARBA" id="ARBA00022112"/>
    </source>
</evidence>
<dbReference type="InterPro" id="IPR036069">
    <property type="entry name" value="DUF34/NIF3_sf"/>
</dbReference>
<proteinExistence type="inferred from homology"/>
<evidence type="ECO:0000256" key="1">
    <source>
        <dbReference type="ARBA" id="ARBA00006964"/>
    </source>
</evidence>
<dbReference type="Gene3D" id="3.30.70.120">
    <property type="match status" value="1"/>
</dbReference>
<dbReference type="GO" id="GO:0046872">
    <property type="term" value="F:metal ion binding"/>
    <property type="evidence" value="ECO:0007669"/>
    <property type="project" value="UniProtKB-UniRule"/>
</dbReference>
<evidence type="ECO:0000256" key="4">
    <source>
        <dbReference type="PIRNR" id="PIRNR037489"/>
    </source>
</evidence>
<dbReference type="PANTHER" id="PTHR13799:SF14">
    <property type="entry name" value="GTP CYCLOHYDROLASE 1 TYPE 2 HOMOLOG"/>
    <property type="match status" value="1"/>
</dbReference>
<reference evidence="6 7" key="1">
    <citation type="submission" date="2020-08" db="EMBL/GenBank/DDBJ databases">
        <title>Genomic Encyclopedia of Type Strains, Phase IV (KMG-IV): sequencing the most valuable type-strain genomes for metagenomic binning, comparative biology and taxonomic classification.</title>
        <authorList>
            <person name="Goeker M."/>
        </authorList>
    </citation>
    <scope>NUCLEOTIDE SEQUENCE [LARGE SCALE GENOMIC DNA]</scope>
    <source>
        <strain evidence="6 7">DSM 10633</strain>
    </source>
</reference>
<feature type="binding site" evidence="5">
    <location>
        <position position="70"/>
    </location>
    <ligand>
        <name>a divalent metal cation</name>
        <dbReference type="ChEBI" id="CHEBI:60240"/>
        <label>1</label>
    </ligand>
</feature>
<keyword evidence="3 4" id="KW-0479">Metal-binding</keyword>
<protein>
    <recommendedName>
        <fullName evidence="2 4">GTP cyclohydrolase 1 type 2 homolog</fullName>
    </recommendedName>
</protein>